<gene>
    <name evidence="1" type="ORF">G8O30_12510</name>
</gene>
<proteinExistence type="predicted"/>
<dbReference type="InterPro" id="IPR016181">
    <property type="entry name" value="Acyl_CoA_acyltransferase"/>
</dbReference>
<protein>
    <recommendedName>
        <fullName evidence="3">N-acetyltransferase domain-containing protein</fullName>
    </recommendedName>
</protein>
<evidence type="ECO:0000313" key="2">
    <source>
        <dbReference type="Proteomes" id="UP000593626"/>
    </source>
</evidence>
<evidence type="ECO:0008006" key="3">
    <source>
        <dbReference type="Google" id="ProtNLM"/>
    </source>
</evidence>
<sequence>MNMIRPATPFDAHKVILFLKKAGLQVDDVKERIEHFFLIESPKEEVLACIGVEPVSEEAGILRSFCIHPSIEEEEMLTLFQHVFLTMKAWGMEIVYVLTNREQALPLFRLLGFSRTQSDILNTFRHQPYVQYIQQHEIPYVLMKSV</sequence>
<dbReference type="Gene3D" id="3.40.630.30">
    <property type="match status" value="1"/>
</dbReference>
<evidence type="ECO:0000313" key="1">
    <source>
        <dbReference type="EMBL" id="QPC47720.1"/>
    </source>
</evidence>
<dbReference type="KEGG" id="mcui:G8O30_12510"/>
<keyword evidence="2" id="KW-1185">Reference proteome</keyword>
<dbReference type="AlphaFoldDB" id="A0A7S8HGS1"/>
<reference evidence="1 2" key="1">
    <citation type="submission" date="2019-07" db="EMBL/GenBank/DDBJ databases">
        <title>Genome sequence of 2 isolates from Red Sea Mangroves.</title>
        <authorList>
            <person name="Sefrji F."/>
            <person name="Michoud G."/>
            <person name="Merlino G."/>
            <person name="Daffonchio D."/>
        </authorList>
    </citation>
    <scope>NUCLEOTIDE SEQUENCE [LARGE SCALE GENOMIC DNA]</scope>
    <source>
        <strain evidence="1 2">R1DC41</strain>
    </source>
</reference>
<dbReference type="RefSeq" id="WP_239672394.1">
    <property type="nucleotide sequence ID" value="NZ_CP049742.1"/>
</dbReference>
<dbReference type="Proteomes" id="UP000593626">
    <property type="component" value="Chromosome"/>
</dbReference>
<accession>A0A7S8HGS1</accession>
<name>A0A7S8HGS1_9BACI</name>
<dbReference type="SUPFAM" id="SSF55729">
    <property type="entry name" value="Acyl-CoA N-acyltransferases (Nat)"/>
    <property type="match status" value="1"/>
</dbReference>
<dbReference type="EMBL" id="CP049742">
    <property type="protein sequence ID" value="QPC47720.1"/>
    <property type="molecule type" value="Genomic_DNA"/>
</dbReference>
<organism evidence="1 2">
    <name type="scientific">Mangrovibacillus cuniculi</name>
    <dbReference type="NCBI Taxonomy" id="2593652"/>
    <lineage>
        <taxon>Bacteria</taxon>
        <taxon>Bacillati</taxon>
        <taxon>Bacillota</taxon>
        <taxon>Bacilli</taxon>
        <taxon>Bacillales</taxon>
        <taxon>Bacillaceae</taxon>
        <taxon>Mangrovibacillus</taxon>
    </lineage>
</organism>